<dbReference type="PANTHER" id="PTHR48043:SF145">
    <property type="entry name" value="FI06409P-RELATED"/>
    <property type="match status" value="1"/>
</dbReference>
<dbReference type="RefSeq" id="WP_010853166.1">
    <property type="nucleotide sequence ID" value="NZ_AQHR01000034.1"/>
</dbReference>
<keyword evidence="2" id="KW-0808">Transferase</keyword>
<dbReference type="Pfam" id="PF00201">
    <property type="entry name" value="UDPGT"/>
    <property type="match status" value="1"/>
</dbReference>
<accession>R7ZWX0</accession>
<protein>
    <recommendedName>
        <fullName evidence="5">Glucuronosyltransferase</fullName>
    </recommendedName>
</protein>
<dbReference type="SUPFAM" id="SSF53756">
    <property type="entry name" value="UDP-Glycosyltransferase/glycogen phosphorylase"/>
    <property type="match status" value="1"/>
</dbReference>
<dbReference type="InterPro" id="IPR002213">
    <property type="entry name" value="UDP_glucos_trans"/>
</dbReference>
<comment type="caution">
    <text evidence="3">The sequence shown here is derived from an EMBL/GenBank/DDBJ whole genome shotgun (WGS) entry which is preliminary data.</text>
</comment>
<sequence>MVFDSFLKFLRCLDFWFNSAICTNLLVYSNRQLSVNMKKVLFLFPHFIGHLNRSFSFAEKHLRDSDQVLYLIFAKQVFPLSYPCVFLERGRFGSLLKKSVKERWDWAQTESEVLKSREMLRGLVKDLSPDIVYVDDFCAADLLLIWDMVDLSKVCILSPSFPAQRNGQIPPQQRFSQPGSHAGEEWDKWETEGFEAPITKMVCELVLYVSKKLGLPDSHSIWNFFETIPMYKNIRKQYCVCPDFDFPGQKLMPWESYAGWNVQLDREQQIDGAVAFLVKKAKSHPRNRLIYVSLGTVILDFIPKPKLVDFFEKVISIGNDNPYWYFFVQAPPAIAVAIRPKSINVFIRSFLPQVYLLRHANLSLSHGGTNSTAEAVLLGVPLLVFPTIDFLDTKGVCSRVVYHKLGRAAELDISRDDLYQTIKEMVDSHLDTDLSSSLT</sequence>
<evidence type="ECO:0000256" key="2">
    <source>
        <dbReference type="ARBA" id="ARBA00022679"/>
    </source>
</evidence>
<reference evidence="3 4" key="1">
    <citation type="submission" date="2013-02" db="EMBL/GenBank/DDBJ databases">
        <title>A novel strain isolated from Lonar lake, Maharashtra, India.</title>
        <authorList>
            <person name="Singh A."/>
        </authorList>
    </citation>
    <scope>NUCLEOTIDE SEQUENCE [LARGE SCALE GENOMIC DNA]</scope>
    <source>
        <strain evidence="3 4">AK24</strain>
    </source>
</reference>
<evidence type="ECO:0008006" key="5">
    <source>
        <dbReference type="Google" id="ProtNLM"/>
    </source>
</evidence>
<evidence type="ECO:0000313" key="3">
    <source>
        <dbReference type="EMBL" id="EON78504.1"/>
    </source>
</evidence>
<evidence type="ECO:0000256" key="1">
    <source>
        <dbReference type="ARBA" id="ARBA00022676"/>
    </source>
</evidence>
<dbReference type="STRING" id="1232681.ADIS_1019"/>
<name>R7ZWX0_9BACT</name>
<organism evidence="3 4">
    <name type="scientific">Lunatimonas lonarensis</name>
    <dbReference type="NCBI Taxonomy" id="1232681"/>
    <lineage>
        <taxon>Bacteria</taxon>
        <taxon>Pseudomonadati</taxon>
        <taxon>Bacteroidota</taxon>
        <taxon>Cytophagia</taxon>
        <taxon>Cytophagales</taxon>
        <taxon>Cyclobacteriaceae</taxon>
    </lineage>
</organism>
<dbReference type="Proteomes" id="UP000013909">
    <property type="component" value="Unassembled WGS sequence"/>
</dbReference>
<dbReference type="GO" id="GO:0008194">
    <property type="term" value="F:UDP-glycosyltransferase activity"/>
    <property type="evidence" value="ECO:0007669"/>
    <property type="project" value="InterPro"/>
</dbReference>
<proteinExistence type="predicted"/>
<dbReference type="EMBL" id="AQHR01000034">
    <property type="protein sequence ID" value="EON78504.1"/>
    <property type="molecule type" value="Genomic_DNA"/>
</dbReference>
<keyword evidence="4" id="KW-1185">Reference proteome</keyword>
<dbReference type="InterPro" id="IPR050271">
    <property type="entry name" value="UDP-glycosyltransferase"/>
</dbReference>
<evidence type="ECO:0000313" key="4">
    <source>
        <dbReference type="Proteomes" id="UP000013909"/>
    </source>
</evidence>
<dbReference type="PANTHER" id="PTHR48043">
    <property type="entry name" value="EG:EG0003.4 PROTEIN-RELATED"/>
    <property type="match status" value="1"/>
</dbReference>
<dbReference type="Gene3D" id="3.40.50.2000">
    <property type="entry name" value="Glycogen Phosphorylase B"/>
    <property type="match status" value="2"/>
</dbReference>
<gene>
    <name evidence="3" type="ORF">ADIS_1019</name>
</gene>
<keyword evidence="1" id="KW-0328">Glycosyltransferase</keyword>
<dbReference type="AlphaFoldDB" id="R7ZWX0"/>